<dbReference type="Pfam" id="PF08808">
    <property type="entry name" value="RES"/>
    <property type="match status" value="1"/>
</dbReference>
<dbReference type="SMART" id="SM00953">
    <property type="entry name" value="RES"/>
    <property type="match status" value="1"/>
</dbReference>
<sequence>MILTRLETVAYRVHVPRWSFDPVSGAGAARFGGRLNRPGVPALYLSLETATALAEYQQLAPLLPPGVIVAYQVRLEKVVDFRDGIGPGWSPIWRSFYCDWRRLLFQDTIEPPSWAIGDAAMTSGASGILFRSALTSAGCNLVVFTEKLGHADQLNVHDPLRTLPADQASWR</sequence>
<proteinExistence type="predicted"/>
<evidence type="ECO:0000313" key="2">
    <source>
        <dbReference type="EMBL" id="MDT0336631.1"/>
    </source>
</evidence>
<comment type="caution">
    <text evidence="2">The sequence shown here is derived from an EMBL/GenBank/DDBJ whole genome shotgun (WGS) entry which is preliminary data.</text>
</comment>
<dbReference type="InterPro" id="IPR014914">
    <property type="entry name" value="RES_dom"/>
</dbReference>
<gene>
    <name evidence="2" type="ORF">RJN63_07330</name>
</gene>
<protein>
    <submittedName>
        <fullName evidence="2">RES domain-containing protein</fullName>
    </submittedName>
</protein>
<dbReference type="EMBL" id="JAVRAA010000003">
    <property type="protein sequence ID" value="MDT0336631.1"/>
    <property type="molecule type" value="Genomic_DNA"/>
</dbReference>
<name>A0AAE4G6C3_9BURK</name>
<feature type="domain" description="RES" evidence="1">
    <location>
        <begin position="22"/>
        <end position="160"/>
    </location>
</feature>
<evidence type="ECO:0000259" key="1">
    <source>
        <dbReference type="SMART" id="SM00953"/>
    </source>
</evidence>
<accession>A0AAE4G6C3</accession>
<organism evidence="2">
    <name type="scientific">Herbaspirillum huttiense subsp. nephrolepidis</name>
    <dbReference type="NCBI Taxonomy" id="3075126"/>
    <lineage>
        <taxon>Bacteria</taxon>
        <taxon>Pseudomonadati</taxon>
        <taxon>Pseudomonadota</taxon>
        <taxon>Betaproteobacteria</taxon>
        <taxon>Burkholderiales</taxon>
        <taxon>Oxalobacteraceae</taxon>
        <taxon>Herbaspirillum</taxon>
    </lineage>
</organism>
<dbReference type="RefSeq" id="WP_310836711.1">
    <property type="nucleotide sequence ID" value="NZ_JAVLSM010000004.1"/>
</dbReference>
<reference evidence="2" key="1">
    <citation type="submission" date="2023-02" db="EMBL/GenBank/DDBJ databases">
        <title>Description of Herbaspirillum huttiense subsp. nephrolepsisexaltata and Herbaspirillum huttiense subsp. lycopersicon.</title>
        <authorList>
            <person name="Poudel M."/>
            <person name="Sharma A."/>
            <person name="Goss E."/>
            <person name="Tapia J.H."/>
            <person name="Harmon C.M."/>
            <person name="Jones J.B."/>
        </authorList>
    </citation>
    <scope>NUCLEOTIDE SEQUENCE</scope>
    <source>
        <strain evidence="2">NC40101</strain>
    </source>
</reference>
<dbReference type="AlphaFoldDB" id="A0AAE4G6C3"/>